<keyword evidence="2" id="KW-1185">Reference proteome</keyword>
<dbReference type="AlphaFoldDB" id="A0A3E0WTK1"/>
<evidence type="ECO:0000313" key="2">
    <source>
        <dbReference type="Proteomes" id="UP000256763"/>
    </source>
</evidence>
<proteinExistence type="predicted"/>
<sequence length="250" mass="27719">MRTVGYLDKMKPLEDTTSYTSADARLALTDDSGLKSGVSDPAFNIDYADDGKLAPLSKVVHRAALDLFETVTNDYTVGHFFADCINSPREFLSQAATELHIEIDWNDPALNARLVQVRDLIYYPRIAAMYFTDDRGPQYLPLRSPFQYYKIQEGSEAPKRCYFSHGAQTWLESLRDYLLAQSNASVTIAIRTNAGVQVTAGPDGAFIDKDDGQAAERFDLCVVTTHADDARALLRFTAAASSEGLRIQKS</sequence>
<accession>A0A3E0WTK1</accession>
<evidence type="ECO:0008006" key="3">
    <source>
        <dbReference type="Google" id="ProtNLM"/>
    </source>
</evidence>
<evidence type="ECO:0000313" key="1">
    <source>
        <dbReference type="EMBL" id="RFA36168.1"/>
    </source>
</evidence>
<protein>
    <recommendedName>
        <fullName evidence="3">Amine oxidase domain-containing protein</fullName>
    </recommendedName>
</protein>
<organism evidence="1 2">
    <name type="scientific">Alkalilimnicola ehrlichii</name>
    <dbReference type="NCBI Taxonomy" id="351052"/>
    <lineage>
        <taxon>Bacteria</taxon>
        <taxon>Pseudomonadati</taxon>
        <taxon>Pseudomonadota</taxon>
        <taxon>Gammaproteobacteria</taxon>
        <taxon>Chromatiales</taxon>
        <taxon>Ectothiorhodospiraceae</taxon>
        <taxon>Alkalilimnicola</taxon>
    </lineage>
</organism>
<dbReference type="EMBL" id="NFZW01000010">
    <property type="protein sequence ID" value="RFA36168.1"/>
    <property type="molecule type" value="Genomic_DNA"/>
</dbReference>
<name>A0A3E0WTK1_9GAMM</name>
<comment type="caution">
    <text evidence="1">The sequence shown here is derived from an EMBL/GenBank/DDBJ whole genome shotgun (WGS) entry which is preliminary data.</text>
</comment>
<reference evidence="2" key="1">
    <citation type="submission" date="2017-05" db="EMBL/GenBank/DDBJ databases">
        <authorList>
            <person name="Sharma S."/>
            <person name="Sidhu C."/>
            <person name="Pinnaka A.K."/>
        </authorList>
    </citation>
    <scope>NUCLEOTIDE SEQUENCE [LARGE SCALE GENOMIC DNA]</scope>
    <source>
        <strain evidence="2">AK93</strain>
    </source>
</reference>
<dbReference type="Proteomes" id="UP000256763">
    <property type="component" value="Unassembled WGS sequence"/>
</dbReference>
<gene>
    <name evidence="1" type="ORF">CAL65_12030</name>
</gene>